<evidence type="ECO:0000313" key="1">
    <source>
        <dbReference type="EMBL" id="GIY04793.1"/>
    </source>
</evidence>
<reference evidence="1 2" key="1">
    <citation type="submission" date="2021-06" db="EMBL/GenBank/DDBJ databases">
        <title>Caerostris darwini draft genome.</title>
        <authorList>
            <person name="Kono N."/>
            <person name="Arakawa K."/>
        </authorList>
    </citation>
    <scope>NUCLEOTIDE SEQUENCE [LARGE SCALE GENOMIC DNA]</scope>
</reference>
<comment type="caution">
    <text evidence="1">The sequence shown here is derived from an EMBL/GenBank/DDBJ whole genome shotgun (WGS) entry which is preliminary data.</text>
</comment>
<protein>
    <submittedName>
        <fullName evidence="1">Uncharacterized protein</fullName>
    </submittedName>
</protein>
<sequence>MYIQHRSFTTQGPTEYCLLIQAQKCNNYTLTLISKVGSRDRYPQTGDIAGECDAFPPLADAMRGKRYCPSQKERFFQWNGESFGEIGSREAISIKCKSFAGAYWLNIECETIEECPIEHVGGSFRN</sequence>
<name>A0AAV4Q4C1_9ARAC</name>
<proteinExistence type="predicted"/>
<dbReference type="AlphaFoldDB" id="A0AAV4Q4C1"/>
<dbReference type="Proteomes" id="UP001054837">
    <property type="component" value="Unassembled WGS sequence"/>
</dbReference>
<keyword evidence="2" id="KW-1185">Reference proteome</keyword>
<dbReference type="EMBL" id="BPLQ01003975">
    <property type="protein sequence ID" value="GIY04793.1"/>
    <property type="molecule type" value="Genomic_DNA"/>
</dbReference>
<organism evidence="1 2">
    <name type="scientific">Caerostris darwini</name>
    <dbReference type="NCBI Taxonomy" id="1538125"/>
    <lineage>
        <taxon>Eukaryota</taxon>
        <taxon>Metazoa</taxon>
        <taxon>Ecdysozoa</taxon>
        <taxon>Arthropoda</taxon>
        <taxon>Chelicerata</taxon>
        <taxon>Arachnida</taxon>
        <taxon>Araneae</taxon>
        <taxon>Araneomorphae</taxon>
        <taxon>Entelegynae</taxon>
        <taxon>Araneoidea</taxon>
        <taxon>Araneidae</taxon>
        <taxon>Caerostris</taxon>
    </lineage>
</organism>
<gene>
    <name evidence="1" type="ORF">CDAR_585251</name>
</gene>
<evidence type="ECO:0000313" key="2">
    <source>
        <dbReference type="Proteomes" id="UP001054837"/>
    </source>
</evidence>
<accession>A0AAV4Q4C1</accession>